<evidence type="ECO:0000313" key="1">
    <source>
        <dbReference type="EMBL" id="EHY32320.1"/>
    </source>
</evidence>
<proteinExistence type="predicted"/>
<dbReference type="HOGENOM" id="CLU_1785912_0_0_4"/>
<dbReference type="SUPFAM" id="SSF46689">
    <property type="entry name" value="Homeodomain-like"/>
    <property type="match status" value="1"/>
</dbReference>
<dbReference type="InterPro" id="IPR009057">
    <property type="entry name" value="Homeodomain-like_sf"/>
</dbReference>
<keyword evidence="2" id="KW-1185">Reference proteome</keyword>
<name>H3KC65_9BURK</name>
<dbReference type="RefSeq" id="WP_008540753.1">
    <property type="nucleotide sequence ID" value="NZ_JH604867.1"/>
</dbReference>
<accession>H3KC65</accession>
<gene>
    <name evidence="1" type="ORF">HMPREF9440_00315</name>
</gene>
<protein>
    <submittedName>
        <fullName evidence="1">Uncharacterized protein</fullName>
    </submittedName>
</protein>
<dbReference type="EMBL" id="AFBQ01000035">
    <property type="protein sequence ID" value="EHY32320.1"/>
    <property type="molecule type" value="Genomic_DNA"/>
</dbReference>
<dbReference type="Proteomes" id="UP000004956">
    <property type="component" value="Unassembled WGS sequence"/>
</dbReference>
<evidence type="ECO:0000313" key="2">
    <source>
        <dbReference type="Proteomes" id="UP000004956"/>
    </source>
</evidence>
<dbReference type="AlphaFoldDB" id="H3KC65"/>
<dbReference type="PATRIC" id="fig|762967.3.peg.264"/>
<comment type="caution">
    <text evidence="1">The sequence shown here is derived from an EMBL/GenBank/DDBJ whole genome shotgun (WGS) entry which is preliminary data.</text>
</comment>
<organism evidence="1 2">
    <name type="scientific">Sutterella parvirubra YIT 11816</name>
    <dbReference type="NCBI Taxonomy" id="762967"/>
    <lineage>
        <taxon>Bacteria</taxon>
        <taxon>Pseudomonadati</taxon>
        <taxon>Pseudomonadota</taxon>
        <taxon>Betaproteobacteria</taxon>
        <taxon>Burkholderiales</taxon>
        <taxon>Sutterellaceae</taxon>
        <taxon>Sutterella</taxon>
    </lineage>
</organism>
<reference evidence="1 2" key="1">
    <citation type="submission" date="2011-11" db="EMBL/GenBank/DDBJ databases">
        <authorList>
            <person name="Weinstock G."/>
            <person name="Sodergren E."/>
            <person name="Clifton S."/>
            <person name="Fulton L."/>
            <person name="Fulton B."/>
            <person name="Courtney L."/>
            <person name="Fronick C."/>
            <person name="Harrison M."/>
            <person name="Strong C."/>
            <person name="Farmer C."/>
            <person name="Delahaunty K."/>
            <person name="Markovic C."/>
            <person name="Hall O."/>
            <person name="Minx P."/>
            <person name="Tomlinson C."/>
            <person name="Mitreva M."/>
            <person name="Hou S."/>
            <person name="Chen J."/>
            <person name="Wollam A."/>
            <person name="Pepin K.H."/>
            <person name="Johnson M."/>
            <person name="Bhonagiri V."/>
            <person name="Zhang X."/>
            <person name="Suruliraj S."/>
            <person name="Warren W."/>
            <person name="Chinwalla A."/>
            <person name="Mardis E.R."/>
            <person name="Wilson R.K."/>
        </authorList>
    </citation>
    <scope>NUCLEOTIDE SEQUENCE [LARGE SCALE GENOMIC DNA]</scope>
    <source>
        <strain evidence="1 2">YIT 11816</strain>
    </source>
</reference>
<sequence length="145" mass="16165">MALRQEQILLLQELKYDHKMSNEAIASVLGCHRHTVARHLRMMAEGATVGPRPQYQNGILDRGDQSSLTALFRETQGNGDLIASHITRAPERYGLVPGTTVSPRTVRRFFQTRHPKLAQERWAMRRAAYASMRAAAAAKAEAEAG</sequence>